<organism evidence="1">
    <name type="scientific">Mytilinidion resinicola</name>
    <dbReference type="NCBI Taxonomy" id="574789"/>
    <lineage>
        <taxon>Eukaryota</taxon>
        <taxon>Fungi</taxon>
        <taxon>Dikarya</taxon>
        <taxon>Ascomycota</taxon>
        <taxon>Pezizomycotina</taxon>
        <taxon>Dothideomycetes</taxon>
        <taxon>Pleosporomycetidae</taxon>
        <taxon>Mytilinidiales</taxon>
        <taxon>Mytilinidiaceae</taxon>
        <taxon>Mytilinidion</taxon>
    </lineage>
</organism>
<protein>
    <submittedName>
        <fullName evidence="1 3">Uncharacterized protein</fullName>
    </submittedName>
</protein>
<dbReference type="AlphaFoldDB" id="A0A6A6Z2A2"/>
<sequence>MHRQWLEPNQTNRTNLEFSSFLAKAIDIERPVYSTGSCPTEEVVALHKALCSQANNFDPSKHPDSVVTGYNHDQRHLYHVKPLFRSLIILQTQDHEPAEDPYKKAYRLIRTLDESQLSAPIDFGPIQDDCEGYVDSNTTEVMTDLITAVNFTLQLESRENAFAGEAIDAKVLDDRLGNEDCTNIRAASWGYTGPRIQGPSSDWVDGDRRMLKNRLFYSCRWKSEGWCSGTPP</sequence>
<keyword evidence="2" id="KW-1185">Reference proteome</keyword>
<dbReference type="GeneID" id="54460203"/>
<dbReference type="EMBL" id="MU003695">
    <property type="protein sequence ID" value="KAF2814424.1"/>
    <property type="molecule type" value="Genomic_DNA"/>
</dbReference>
<dbReference type="Proteomes" id="UP000504636">
    <property type="component" value="Unplaced"/>
</dbReference>
<proteinExistence type="predicted"/>
<reference evidence="1 3" key="1">
    <citation type="journal article" date="2020" name="Stud. Mycol.">
        <title>101 Dothideomycetes genomes: a test case for predicting lifestyles and emergence of pathogens.</title>
        <authorList>
            <person name="Haridas S."/>
            <person name="Albert R."/>
            <person name="Binder M."/>
            <person name="Bloem J."/>
            <person name="Labutti K."/>
            <person name="Salamov A."/>
            <person name="Andreopoulos B."/>
            <person name="Baker S."/>
            <person name="Barry K."/>
            <person name="Bills G."/>
            <person name="Bluhm B."/>
            <person name="Cannon C."/>
            <person name="Castanera R."/>
            <person name="Culley D."/>
            <person name="Daum C."/>
            <person name="Ezra D."/>
            <person name="Gonzalez J."/>
            <person name="Henrissat B."/>
            <person name="Kuo A."/>
            <person name="Liang C."/>
            <person name="Lipzen A."/>
            <person name="Lutzoni F."/>
            <person name="Magnuson J."/>
            <person name="Mondo S."/>
            <person name="Nolan M."/>
            <person name="Ohm R."/>
            <person name="Pangilinan J."/>
            <person name="Park H.-J."/>
            <person name="Ramirez L."/>
            <person name="Alfaro M."/>
            <person name="Sun H."/>
            <person name="Tritt A."/>
            <person name="Yoshinaga Y."/>
            <person name="Zwiers L.-H."/>
            <person name="Turgeon B."/>
            <person name="Goodwin S."/>
            <person name="Spatafora J."/>
            <person name="Crous P."/>
            <person name="Grigoriev I."/>
        </authorList>
    </citation>
    <scope>NUCLEOTIDE SEQUENCE</scope>
    <source>
        <strain evidence="1 3">CBS 304.34</strain>
    </source>
</reference>
<name>A0A6A6Z2A2_9PEZI</name>
<accession>A0A6A6Z2A2</accession>
<evidence type="ECO:0000313" key="2">
    <source>
        <dbReference type="Proteomes" id="UP000504636"/>
    </source>
</evidence>
<evidence type="ECO:0000313" key="3">
    <source>
        <dbReference type="RefSeq" id="XP_033581388.1"/>
    </source>
</evidence>
<dbReference type="OrthoDB" id="3513679at2759"/>
<gene>
    <name evidence="1 3" type="ORF">BDZ99DRAFT_460079</name>
</gene>
<reference evidence="3" key="3">
    <citation type="submission" date="2025-04" db="UniProtKB">
        <authorList>
            <consortium name="RefSeq"/>
        </authorList>
    </citation>
    <scope>IDENTIFICATION</scope>
    <source>
        <strain evidence="3">CBS 304.34</strain>
    </source>
</reference>
<dbReference type="RefSeq" id="XP_033581388.1">
    <property type="nucleotide sequence ID" value="XM_033719310.1"/>
</dbReference>
<evidence type="ECO:0000313" key="1">
    <source>
        <dbReference type="EMBL" id="KAF2814424.1"/>
    </source>
</evidence>
<reference evidence="3" key="2">
    <citation type="submission" date="2020-04" db="EMBL/GenBank/DDBJ databases">
        <authorList>
            <consortium name="NCBI Genome Project"/>
        </authorList>
    </citation>
    <scope>NUCLEOTIDE SEQUENCE</scope>
    <source>
        <strain evidence="3">CBS 304.34</strain>
    </source>
</reference>